<keyword evidence="2" id="KW-1133">Transmembrane helix</keyword>
<feature type="region of interest" description="Disordered" evidence="1">
    <location>
        <begin position="246"/>
        <end position="281"/>
    </location>
</feature>
<name>L7JYH4_TRAHO</name>
<keyword evidence="2" id="KW-0812">Transmembrane</keyword>
<dbReference type="HOGENOM" id="CLU_991065_0_0_1"/>
<keyword evidence="2" id="KW-0472">Membrane</keyword>
<accession>L7JYH4</accession>
<keyword evidence="4" id="KW-1185">Reference proteome</keyword>
<protein>
    <submittedName>
        <fullName evidence="3">Uncharacterized protein</fullName>
    </submittedName>
</protein>
<evidence type="ECO:0000256" key="2">
    <source>
        <dbReference type="SAM" id="Phobius"/>
    </source>
</evidence>
<feature type="compositionally biased region" description="Polar residues" evidence="1">
    <location>
        <begin position="255"/>
        <end position="267"/>
    </location>
</feature>
<dbReference type="Proteomes" id="UP000011185">
    <property type="component" value="Unassembled WGS sequence"/>
</dbReference>
<dbReference type="OMA" id="WISKKNE"/>
<evidence type="ECO:0000313" key="4">
    <source>
        <dbReference type="Proteomes" id="UP000011185"/>
    </source>
</evidence>
<gene>
    <name evidence="3" type="ORF">THOM_1248</name>
</gene>
<dbReference type="AlphaFoldDB" id="L7JYH4"/>
<reference evidence="3 4" key="1">
    <citation type="journal article" date="2012" name="PLoS Pathog.">
        <title>The genome of the obligate intracellular parasite Trachipleistophora hominis: new insights into microsporidian genome dynamics and reductive evolution.</title>
        <authorList>
            <person name="Heinz E."/>
            <person name="Williams T.A."/>
            <person name="Nakjang S."/>
            <person name="Noel C.J."/>
            <person name="Swan D.C."/>
            <person name="Goldberg A.V."/>
            <person name="Harris S.R."/>
            <person name="Weinmaier T."/>
            <person name="Markert S."/>
            <person name="Becher D."/>
            <person name="Bernhardt J."/>
            <person name="Dagan T."/>
            <person name="Hacker C."/>
            <person name="Lucocq J.M."/>
            <person name="Schweder T."/>
            <person name="Rattei T."/>
            <person name="Hall N."/>
            <person name="Hirt R.P."/>
            <person name="Embley T.M."/>
        </authorList>
    </citation>
    <scope>NUCLEOTIDE SEQUENCE [LARGE SCALE GENOMIC DNA]</scope>
</reference>
<dbReference type="InParanoid" id="L7JYH4"/>
<evidence type="ECO:0000313" key="3">
    <source>
        <dbReference type="EMBL" id="ELQ75787.1"/>
    </source>
</evidence>
<sequence>MMEKSKLLIWIVSPTILGVVIILAPILLSWLLLRTADFTYVSTYESTWNDFATMLPNDMLNGGKAADNILVWISKKNEKNESVAIAKHIINTIDFKQEVEVFKEGVRDETYYPELFANFIDWDREEPENAPIPFTKMAEQKIIPRQNFLVRMAAKFLGDRTTCKIDKVFDFMLKDAPDGQGQYNAHIMHYDSNVLKIYQFLVNETDNGLKLKETIEIKLKDEQATTVYTDIIIKLGLLSIQNETIEQPAEENTETDTSLSINDQRSTGVDKDSTISNAPEN</sequence>
<organism evidence="3 4">
    <name type="scientific">Trachipleistophora hominis</name>
    <name type="common">Microsporidian parasite</name>
    <dbReference type="NCBI Taxonomy" id="72359"/>
    <lineage>
        <taxon>Eukaryota</taxon>
        <taxon>Fungi</taxon>
        <taxon>Fungi incertae sedis</taxon>
        <taxon>Microsporidia</taxon>
        <taxon>Pleistophoridae</taxon>
        <taxon>Trachipleistophora</taxon>
    </lineage>
</organism>
<dbReference type="VEuPathDB" id="MicrosporidiaDB:THOM_1248"/>
<dbReference type="EMBL" id="JH993925">
    <property type="protein sequence ID" value="ELQ75787.1"/>
    <property type="molecule type" value="Genomic_DNA"/>
</dbReference>
<evidence type="ECO:0000256" key="1">
    <source>
        <dbReference type="SAM" id="MobiDB-lite"/>
    </source>
</evidence>
<proteinExistence type="predicted"/>
<dbReference type="OrthoDB" id="10272897at2759"/>
<feature type="transmembrane region" description="Helical" evidence="2">
    <location>
        <begin position="7"/>
        <end position="33"/>
    </location>
</feature>